<evidence type="ECO:0000313" key="2">
    <source>
        <dbReference type="EMBL" id="MBM7850032.1"/>
    </source>
</evidence>
<gene>
    <name evidence="1" type="ORF">GCM10008170_13420</name>
    <name evidence="2" type="ORF">JOD31_000244</name>
</gene>
<reference evidence="1" key="3">
    <citation type="submission" date="2023-01" db="EMBL/GenBank/DDBJ databases">
        <authorList>
            <person name="Sun Q."/>
            <person name="Evtushenko L."/>
        </authorList>
    </citation>
    <scope>NUCLEOTIDE SEQUENCE</scope>
    <source>
        <strain evidence="1">VKM B-1606</strain>
    </source>
</reference>
<keyword evidence="3" id="KW-1185">Reference proteome</keyword>
<dbReference type="Proteomes" id="UP001143400">
    <property type="component" value="Unassembled WGS sequence"/>
</dbReference>
<accession>A0A9W6IRT9</accession>
<dbReference type="AlphaFoldDB" id="A0A9W6IRT9"/>
<dbReference type="SUPFAM" id="SSF53448">
    <property type="entry name" value="Nucleotide-diphospho-sugar transferases"/>
    <property type="match status" value="1"/>
</dbReference>
<reference evidence="1" key="1">
    <citation type="journal article" date="2014" name="Int. J. Syst. Evol. Microbiol.">
        <title>Complete genome sequence of Corynebacterium casei LMG S-19264T (=DSM 44701T), isolated from a smear-ripened cheese.</title>
        <authorList>
            <consortium name="US DOE Joint Genome Institute (JGI-PGF)"/>
            <person name="Walter F."/>
            <person name="Albersmeier A."/>
            <person name="Kalinowski J."/>
            <person name="Ruckert C."/>
        </authorList>
    </citation>
    <scope>NUCLEOTIDE SEQUENCE</scope>
    <source>
        <strain evidence="1">VKM B-1606</strain>
    </source>
</reference>
<dbReference type="InterPro" id="IPR029044">
    <property type="entry name" value="Nucleotide-diphossugar_trans"/>
</dbReference>
<proteinExistence type="predicted"/>
<evidence type="ECO:0000313" key="1">
    <source>
        <dbReference type="EMBL" id="GLK55323.1"/>
    </source>
</evidence>
<name>A0A9W6IRT9_9HYPH</name>
<protein>
    <recommendedName>
        <fullName evidence="5">Glycosyltransferase</fullName>
    </recommendedName>
</protein>
<evidence type="ECO:0008006" key="5">
    <source>
        <dbReference type="Google" id="ProtNLM"/>
    </source>
</evidence>
<dbReference type="RefSeq" id="WP_204948502.1">
    <property type="nucleotide sequence ID" value="NZ_BSFF01000002.1"/>
</dbReference>
<evidence type="ECO:0000313" key="3">
    <source>
        <dbReference type="Proteomes" id="UP000758856"/>
    </source>
</evidence>
<dbReference type="Gene3D" id="3.90.550.10">
    <property type="entry name" value="Spore Coat Polysaccharide Biosynthesis Protein SpsA, Chain A"/>
    <property type="match status" value="1"/>
</dbReference>
<dbReference type="EMBL" id="BSFF01000002">
    <property type="protein sequence ID" value="GLK55323.1"/>
    <property type="molecule type" value="Genomic_DNA"/>
</dbReference>
<organism evidence="1 4">
    <name type="scientific">Methylopila capsulata</name>
    <dbReference type="NCBI Taxonomy" id="61654"/>
    <lineage>
        <taxon>Bacteria</taxon>
        <taxon>Pseudomonadati</taxon>
        <taxon>Pseudomonadota</taxon>
        <taxon>Alphaproteobacteria</taxon>
        <taxon>Hyphomicrobiales</taxon>
        <taxon>Methylopilaceae</taxon>
        <taxon>Methylopila</taxon>
    </lineage>
</organism>
<dbReference type="EMBL" id="JAFBCY010000001">
    <property type="protein sequence ID" value="MBM7850032.1"/>
    <property type="molecule type" value="Genomic_DNA"/>
</dbReference>
<dbReference type="Proteomes" id="UP000758856">
    <property type="component" value="Unassembled WGS sequence"/>
</dbReference>
<reference evidence="2 3" key="2">
    <citation type="submission" date="2021-01" db="EMBL/GenBank/DDBJ databases">
        <title>Genomic Encyclopedia of Type Strains, Phase IV (KMG-IV): sequencing the most valuable type-strain genomes for metagenomic binning, comparative biology and taxonomic classification.</title>
        <authorList>
            <person name="Goeker M."/>
        </authorList>
    </citation>
    <scope>NUCLEOTIDE SEQUENCE [LARGE SCALE GENOMIC DNA]</scope>
    <source>
        <strain evidence="2 3">DSM 6130</strain>
    </source>
</reference>
<comment type="caution">
    <text evidence="1">The sequence shown here is derived from an EMBL/GenBank/DDBJ whole genome shotgun (WGS) entry which is preliminary data.</text>
</comment>
<sequence>MTQTFICIRWGSMYGADYVNKLYAMIARNTRRPFRLVCYTNDPAGFRPEVENYPLPPIYMPQSHMWKSWRKVSLWARELEGISGRVLFLDLDVVITGDLDPFFDHAPEADFVVAENWTQMGKGIGNTSVYRFDVGAYPEIYDAFMKDPAGTIASHPNSQTYISRTIGERKRYWPAPWCVSFKHSLLPAWPLNFVKTPELPVDAKVICFTGRPNPDEARDGRWPAPPLKRIYKHVRATPWIAANWRE</sequence>
<evidence type="ECO:0000313" key="4">
    <source>
        <dbReference type="Proteomes" id="UP001143400"/>
    </source>
</evidence>